<feature type="region of interest" description="Disordered" evidence="1">
    <location>
        <begin position="26"/>
        <end position="46"/>
    </location>
</feature>
<name>A0A4P9WD02_9FUNG</name>
<evidence type="ECO:0000313" key="3">
    <source>
        <dbReference type="Proteomes" id="UP000269721"/>
    </source>
</evidence>
<protein>
    <submittedName>
        <fullName evidence="2">Uncharacterized protein</fullName>
    </submittedName>
</protein>
<gene>
    <name evidence="2" type="ORF">BDK51DRAFT_41881</name>
</gene>
<sequence length="337" mass="36038">MPWRPVSLSKAISETTCCVEERTVPQFSQTDASEKGSSESTGRGASQHGAIAGWSIDVIFSHGLRALWEGSAVVLGTRPPCYDQFPIANHIVLDVSSVKRPALCALSAAGWQECVNRVELSTSLKEALVSKFGAAGVAGPPTAGNRVDPKTVQSLVPSVLARQEFANQKNFGIMRRFSGPTHRQLGWASPNNSPRPQLFCVRIGVSCELECEERRAASSGGLKRSASKSDVGQERKPVEGSESALRIPIIVSQAQPCLYCVAAAAAWPATPEPACLRRCFLAHSQSVIHLHPVRPTPKAKVLNPAPQRCPVYLIVVASPNPAPHSCDPTELLDGKAL</sequence>
<keyword evidence="3" id="KW-1185">Reference proteome</keyword>
<proteinExistence type="predicted"/>
<evidence type="ECO:0000256" key="1">
    <source>
        <dbReference type="SAM" id="MobiDB-lite"/>
    </source>
</evidence>
<feature type="region of interest" description="Disordered" evidence="1">
    <location>
        <begin position="219"/>
        <end position="239"/>
    </location>
</feature>
<dbReference type="Proteomes" id="UP000269721">
    <property type="component" value="Unassembled WGS sequence"/>
</dbReference>
<evidence type="ECO:0000313" key="2">
    <source>
        <dbReference type="EMBL" id="RKO88246.1"/>
    </source>
</evidence>
<reference evidence="3" key="1">
    <citation type="journal article" date="2018" name="Nat. Microbiol.">
        <title>Leveraging single-cell genomics to expand the fungal tree of life.</title>
        <authorList>
            <person name="Ahrendt S.R."/>
            <person name="Quandt C.A."/>
            <person name="Ciobanu D."/>
            <person name="Clum A."/>
            <person name="Salamov A."/>
            <person name="Andreopoulos B."/>
            <person name="Cheng J.F."/>
            <person name="Woyke T."/>
            <person name="Pelin A."/>
            <person name="Henrissat B."/>
            <person name="Reynolds N.K."/>
            <person name="Benny G.L."/>
            <person name="Smith M.E."/>
            <person name="James T.Y."/>
            <person name="Grigoriev I.V."/>
        </authorList>
    </citation>
    <scope>NUCLEOTIDE SEQUENCE [LARGE SCALE GENOMIC DNA]</scope>
</reference>
<organism evidence="2 3">
    <name type="scientific">Blyttiomyces helicus</name>
    <dbReference type="NCBI Taxonomy" id="388810"/>
    <lineage>
        <taxon>Eukaryota</taxon>
        <taxon>Fungi</taxon>
        <taxon>Fungi incertae sedis</taxon>
        <taxon>Chytridiomycota</taxon>
        <taxon>Chytridiomycota incertae sedis</taxon>
        <taxon>Chytridiomycetes</taxon>
        <taxon>Chytridiomycetes incertae sedis</taxon>
        <taxon>Blyttiomyces</taxon>
    </lineage>
</organism>
<dbReference type="EMBL" id="KZ996841">
    <property type="protein sequence ID" value="RKO88246.1"/>
    <property type="molecule type" value="Genomic_DNA"/>
</dbReference>
<accession>A0A4P9WD02</accession>
<dbReference type="AlphaFoldDB" id="A0A4P9WD02"/>